<protein>
    <submittedName>
        <fullName evidence="2">TspO/MBR-related protein</fullName>
    </submittedName>
</protein>
<accession>A0A699ZZT7</accession>
<gene>
    <name evidence="2" type="ORF">HaLaN_25200</name>
</gene>
<reference evidence="2 3" key="1">
    <citation type="submission" date="2020-02" db="EMBL/GenBank/DDBJ databases">
        <title>Draft genome sequence of Haematococcus lacustris strain NIES-144.</title>
        <authorList>
            <person name="Morimoto D."/>
            <person name="Nakagawa S."/>
            <person name="Yoshida T."/>
            <person name="Sawayama S."/>
        </authorList>
    </citation>
    <scope>NUCLEOTIDE SEQUENCE [LARGE SCALE GENOMIC DNA]</scope>
    <source>
        <strain evidence="2 3">NIES-144</strain>
    </source>
</reference>
<keyword evidence="1" id="KW-1133">Transmembrane helix</keyword>
<name>A0A699ZZT7_HAELA</name>
<evidence type="ECO:0000313" key="3">
    <source>
        <dbReference type="Proteomes" id="UP000485058"/>
    </source>
</evidence>
<dbReference type="Gene3D" id="1.20.1260.100">
    <property type="entry name" value="TspO/MBR protein"/>
    <property type="match status" value="1"/>
</dbReference>
<organism evidence="2 3">
    <name type="scientific">Haematococcus lacustris</name>
    <name type="common">Green alga</name>
    <name type="synonym">Haematococcus pluvialis</name>
    <dbReference type="NCBI Taxonomy" id="44745"/>
    <lineage>
        <taxon>Eukaryota</taxon>
        <taxon>Viridiplantae</taxon>
        <taxon>Chlorophyta</taxon>
        <taxon>core chlorophytes</taxon>
        <taxon>Chlorophyceae</taxon>
        <taxon>CS clade</taxon>
        <taxon>Chlamydomonadales</taxon>
        <taxon>Haematococcaceae</taxon>
        <taxon>Haematococcus</taxon>
    </lineage>
</organism>
<evidence type="ECO:0000256" key="1">
    <source>
        <dbReference type="SAM" id="Phobius"/>
    </source>
</evidence>
<dbReference type="InterPro" id="IPR038330">
    <property type="entry name" value="TspO/MBR-related_sf"/>
</dbReference>
<proteinExistence type="predicted"/>
<sequence length="60" mass="6935">MALSRDRPVQVFFGRRKLQPSLPWMYAFWGSVAATLMLPTLVWVTIAAKLNYDIVQLNRP</sequence>
<keyword evidence="1" id="KW-0472">Membrane</keyword>
<dbReference type="AlphaFoldDB" id="A0A699ZZT7"/>
<feature type="transmembrane region" description="Helical" evidence="1">
    <location>
        <begin position="26"/>
        <end position="50"/>
    </location>
</feature>
<keyword evidence="3" id="KW-1185">Reference proteome</keyword>
<comment type="caution">
    <text evidence="2">The sequence shown here is derived from an EMBL/GenBank/DDBJ whole genome shotgun (WGS) entry which is preliminary data.</text>
</comment>
<dbReference type="Proteomes" id="UP000485058">
    <property type="component" value="Unassembled WGS sequence"/>
</dbReference>
<dbReference type="EMBL" id="BLLF01003301">
    <property type="protein sequence ID" value="GFH26960.1"/>
    <property type="molecule type" value="Genomic_DNA"/>
</dbReference>
<keyword evidence="1" id="KW-0812">Transmembrane</keyword>
<evidence type="ECO:0000313" key="2">
    <source>
        <dbReference type="EMBL" id="GFH26960.1"/>
    </source>
</evidence>